<gene>
    <name evidence="4" type="ORF">METZ01_LOCUS158986</name>
</gene>
<dbReference type="Gene3D" id="3.90.1170.50">
    <property type="entry name" value="Aldehyde oxidase/xanthine dehydrogenase, a/b hammerhead"/>
    <property type="match status" value="1"/>
</dbReference>
<evidence type="ECO:0000259" key="3">
    <source>
        <dbReference type="SMART" id="SM01008"/>
    </source>
</evidence>
<accession>A0A382AYJ9</accession>
<dbReference type="Pfam" id="PF01315">
    <property type="entry name" value="Ald_Xan_dh_C"/>
    <property type="match status" value="1"/>
</dbReference>
<dbReference type="PANTHER" id="PTHR11908:SF132">
    <property type="entry name" value="ALDEHYDE OXIDASE 1-RELATED"/>
    <property type="match status" value="1"/>
</dbReference>
<evidence type="ECO:0000313" key="4">
    <source>
        <dbReference type="EMBL" id="SVB06132.1"/>
    </source>
</evidence>
<dbReference type="InterPro" id="IPR008274">
    <property type="entry name" value="AldOxase/xan_DH_MoCoBD1"/>
</dbReference>
<evidence type="ECO:0000256" key="2">
    <source>
        <dbReference type="ARBA" id="ARBA00023002"/>
    </source>
</evidence>
<sequence>MLDKKIINIAHDSAFKHVTGKAIYTDDIPEPKNLLHAAIGYATISKGEIIKIDYSEVIKSEGVIDIITEKDIEGINDVGPVFKGDPIFTNTKIQYHGQPIFAVAATSYKLARKAASKVKIKLKEKKPILSIEEAVKKKSFVHEPQILKKGDAKKNITKSEYKLTGDLYSGGQDHFYLEGQISITIPQEDNNYLIYSSTQHPSETQQIVAKVLNQKFNTISVKVRRIGGGFGGKETQSFLFAAITAILAKKLKRAIKLRVDRDDDMILTGKRHDFYYQYEVGFDRSGIIKGLKVMLASRCGISPDLSRSINDRAIYHIDNAYFIPNIDLISYRCKTNTVSNTAFRGFGGPQGMFCIENIIENIADHLKIEAHKVRIKNFYKIKKNNITHYNMKVEDNIIQEIFTDLIRSSNYIKRRKLINNFNKKNSILKTGLSITPVKFG</sequence>
<dbReference type="EMBL" id="UINC01027233">
    <property type="protein sequence ID" value="SVB06132.1"/>
    <property type="molecule type" value="Genomic_DNA"/>
</dbReference>
<dbReference type="PANTHER" id="PTHR11908">
    <property type="entry name" value="XANTHINE DEHYDROGENASE"/>
    <property type="match status" value="1"/>
</dbReference>
<dbReference type="SUPFAM" id="SSF56003">
    <property type="entry name" value="Molybdenum cofactor-binding domain"/>
    <property type="match status" value="1"/>
</dbReference>
<organism evidence="4">
    <name type="scientific">marine metagenome</name>
    <dbReference type="NCBI Taxonomy" id="408172"/>
    <lineage>
        <taxon>unclassified sequences</taxon>
        <taxon>metagenomes</taxon>
        <taxon>ecological metagenomes</taxon>
    </lineage>
</organism>
<dbReference type="Pfam" id="PF02738">
    <property type="entry name" value="MoCoBD_1"/>
    <property type="match status" value="1"/>
</dbReference>
<dbReference type="AlphaFoldDB" id="A0A382AYJ9"/>
<evidence type="ECO:0000256" key="1">
    <source>
        <dbReference type="ARBA" id="ARBA00022505"/>
    </source>
</evidence>
<reference evidence="4" key="1">
    <citation type="submission" date="2018-05" db="EMBL/GenBank/DDBJ databases">
        <authorList>
            <person name="Lanie J.A."/>
            <person name="Ng W.-L."/>
            <person name="Kazmierczak K.M."/>
            <person name="Andrzejewski T.M."/>
            <person name="Davidsen T.M."/>
            <person name="Wayne K.J."/>
            <person name="Tettelin H."/>
            <person name="Glass J.I."/>
            <person name="Rusch D."/>
            <person name="Podicherti R."/>
            <person name="Tsui H.-C.T."/>
            <person name="Winkler M.E."/>
        </authorList>
    </citation>
    <scope>NUCLEOTIDE SEQUENCE</scope>
</reference>
<proteinExistence type="predicted"/>
<dbReference type="Gene3D" id="3.30.365.10">
    <property type="entry name" value="Aldehyde oxidase/xanthine dehydrogenase, molybdopterin binding domain"/>
    <property type="match status" value="2"/>
</dbReference>
<dbReference type="SUPFAM" id="SSF54665">
    <property type="entry name" value="CO dehydrogenase molybdoprotein N-domain-like"/>
    <property type="match status" value="1"/>
</dbReference>
<dbReference type="GO" id="GO:0005506">
    <property type="term" value="F:iron ion binding"/>
    <property type="evidence" value="ECO:0007669"/>
    <property type="project" value="InterPro"/>
</dbReference>
<dbReference type="InterPro" id="IPR037165">
    <property type="entry name" value="AldOxase/xan_DH_Mopterin-bd_sf"/>
</dbReference>
<dbReference type="FunFam" id="3.30.365.10:FF:000001">
    <property type="entry name" value="Xanthine dehydrogenase oxidase"/>
    <property type="match status" value="1"/>
</dbReference>
<dbReference type="InterPro" id="IPR000674">
    <property type="entry name" value="Ald_Oxase/Xan_DH_a/b"/>
</dbReference>
<feature type="domain" description="Aldehyde oxidase/xanthine dehydrogenase a/b hammerhead" evidence="3">
    <location>
        <begin position="19"/>
        <end position="126"/>
    </location>
</feature>
<dbReference type="SMART" id="SM01008">
    <property type="entry name" value="Ald_Xan_dh_C"/>
    <property type="match status" value="1"/>
</dbReference>
<dbReference type="InterPro" id="IPR036856">
    <property type="entry name" value="Ald_Oxase/Xan_DH_a/b_sf"/>
</dbReference>
<name>A0A382AYJ9_9ZZZZ</name>
<keyword evidence="2" id="KW-0560">Oxidoreductase</keyword>
<protein>
    <recommendedName>
        <fullName evidence="3">Aldehyde oxidase/xanthine dehydrogenase a/b hammerhead domain-containing protein</fullName>
    </recommendedName>
</protein>
<dbReference type="GO" id="GO:0016491">
    <property type="term" value="F:oxidoreductase activity"/>
    <property type="evidence" value="ECO:0007669"/>
    <property type="project" value="UniProtKB-KW"/>
</dbReference>
<keyword evidence="1" id="KW-0500">Molybdenum</keyword>
<feature type="non-terminal residue" evidence="4">
    <location>
        <position position="440"/>
    </location>
</feature>
<dbReference type="InterPro" id="IPR016208">
    <property type="entry name" value="Ald_Oxase/xanthine_DH-like"/>
</dbReference>